<dbReference type="InterPro" id="IPR027417">
    <property type="entry name" value="P-loop_NTPase"/>
</dbReference>
<evidence type="ECO:0000313" key="3">
    <source>
        <dbReference type="Proteomes" id="UP000706039"/>
    </source>
</evidence>
<dbReference type="Pfam" id="PF13521">
    <property type="entry name" value="AAA_28"/>
    <property type="match status" value="1"/>
</dbReference>
<reference evidence="2 3" key="1">
    <citation type="submission" date="2021-08" db="EMBL/GenBank/DDBJ databases">
        <authorList>
            <person name="Tuo L."/>
        </authorList>
    </citation>
    <scope>NUCLEOTIDE SEQUENCE [LARGE SCALE GENOMIC DNA]</scope>
    <source>
        <strain evidence="2 3">JCM 31229</strain>
    </source>
</reference>
<evidence type="ECO:0000259" key="1">
    <source>
        <dbReference type="Pfam" id="PF13521"/>
    </source>
</evidence>
<dbReference type="InterPro" id="IPR038727">
    <property type="entry name" value="NadR/Ttd14_AAA_dom"/>
</dbReference>
<dbReference type="RefSeq" id="WP_222988490.1">
    <property type="nucleotide sequence ID" value="NZ_JAINVV010000002.1"/>
</dbReference>
<dbReference type="EMBL" id="JAINVV010000002">
    <property type="protein sequence ID" value="MBY8821375.1"/>
    <property type="molecule type" value="Genomic_DNA"/>
</dbReference>
<comment type="caution">
    <text evidence="2">The sequence shown here is derived from an EMBL/GenBank/DDBJ whole genome shotgun (WGS) entry which is preliminary data.</text>
</comment>
<dbReference type="SUPFAM" id="SSF52540">
    <property type="entry name" value="P-loop containing nucleoside triphosphate hydrolases"/>
    <property type="match status" value="1"/>
</dbReference>
<dbReference type="Gene3D" id="3.40.50.300">
    <property type="entry name" value="P-loop containing nucleotide triphosphate hydrolases"/>
    <property type="match status" value="1"/>
</dbReference>
<organism evidence="2 3">
    <name type="scientific">Sphingomonas colocasiae</name>
    <dbReference type="NCBI Taxonomy" id="1848973"/>
    <lineage>
        <taxon>Bacteria</taxon>
        <taxon>Pseudomonadati</taxon>
        <taxon>Pseudomonadota</taxon>
        <taxon>Alphaproteobacteria</taxon>
        <taxon>Sphingomonadales</taxon>
        <taxon>Sphingomonadaceae</taxon>
        <taxon>Sphingomonas</taxon>
    </lineage>
</organism>
<accession>A0ABS7PJA5</accession>
<keyword evidence="3" id="KW-1185">Reference proteome</keyword>
<proteinExistence type="predicted"/>
<evidence type="ECO:0000313" key="2">
    <source>
        <dbReference type="EMBL" id="MBY8821375.1"/>
    </source>
</evidence>
<feature type="domain" description="NadR/Ttd14 AAA" evidence="1">
    <location>
        <begin position="9"/>
        <end position="170"/>
    </location>
</feature>
<sequence length="180" mass="19601">MSVAGDRFVVISGCSGGGKSTLTAELRRRGHAVVEEPGRRIVQEERAGDGAALPWVDMAAFARRAIALALADRAAAGGETGWVFFDRGLVDAAAALQHATGEPVLGPLCRAHPYHRRMFMAPPWPEIYEKDPERPHALTAAIAEYERLCLAYALLDYDVTPLPKASVRDRADHILQMLDD</sequence>
<dbReference type="Proteomes" id="UP000706039">
    <property type="component" value="Unassembled WGS sequence"/>
</dbReference>
<name>A0ABS7PJA5_9SPHN</name>
<protein>
    <submittedName>
        <fullName evidence="2">AAA family ATPase</fullName>
    </submittedName>
</protein>
<gene>
    <name evidence="2" type="ORF">K7G82_03670</name>
</gene>